<dbReference type="Pfam" id="PF10013">
    <property type="entry name" value="DUF2256"/>
    <property type="match status" value="1"/>
</dbReference>
<reference evidence="1 2" key="1">
    <citation type="submission" date="2017-08" db="EMBL/GenBank/DDBJ databases">
        <authorList>
            <person name="de Groot N.N."/>
        </authorList>
    </citation>
    <scope>NUCLEOTIDE SEQUENCE [LARGE SCALE GENOMIC DNA]</scope>
    <source>
        <strain evidence="1 2">USBA 352</strain>
    </source>
</reference>
<dbReference type="EMBL" id="OBML01000015">
    <property type="protein sequence ID" value="SOC25995.1"/>
    <property type="molecule type" value="Genomic_DNA"/>
</dbReference>
<dbReference type="PIRSF" id="PIRSF037205">
    <property type="entry name" value="UCP037205"/>
    <property type="match status" value="1"/>
</dbReference>
<evidence type="ECO:0000313" key="1">
    <source>
        <dbReference type="EMBL" id="SOC25995.1"/>
    </source>
</evidence>
<dbReference type="PANTHER" id="PTHR37463">
    <property type="entry name" value="GSL3115 PROTEIN"/>
    <property type="match status" value="1"/>
</dbReference>
<protein>
    <recommendedName>
        <fullName evidence="3">DUF2256 domain-containing protein</fullName>
    </recommendedName>
</protein>
<evidence type="ECO:0000313" key="2">
    <source>
        <dbReference type="Proteomes" id="UP000219331"/>
    </source>
</evidence>
<evidence type="ECO:0008006" key="3">
    <source>
        <dbReference type="Google" id="ProtNLM"/>
    </source>
</evidence>
<dbReference type="STRING" id="538381.GCA_001696535_01052"/>
<dbReference type="PANTHER" id="PTHR37463:SF1">
    <property type="entry name" value="DUF2256 DOMAIN-CONTAINING PROTEIN"/>
    <property type="match status" value="1"/>
</dbReference>
<sequence length="55" mass="6888">MKMRKRQDLPQKICATCGRPFAWRRKWRLTWEEVRHCSQRCRENRTRPDANEKSR</sequence>
<name>A0A285TVC4_9HYPH</name>
<proteinExistence type="predicted"/>
<gene>
    <name evidence="1" type="ORF">SAMN05421512_11567</name>
</gene>
<dbReference type="InterPro" id="IPR017136">
    <property type="entry name" value="UCP037205"/>
</dbReference>
<dbReference type="Proteomes" id="UP000219331">
    <property type="component" value="Unassembled WGS sequence"/>
</dbReference>
<dbReference type="AlphaFoldDB" id="A0A285TVC4"/>
<keyword evidence="2" id="KW-1185">Reference proteome</keyword>
<organism evidence="1 2">
    <name type="scientific">Stappia indica</name>
    <dbReference type="NCBI Taxonomy" id="538381"/>
    <lineage>
        <taxon>Bacteria</taxon>
        <taxon>Pseudomonadati</taxon>
        <taxon>Pseudomonadota</taxon>
        <taxon>Alphaproteobacteria</taxon>
        <taxon>Hyphomicrobiales</taxon>
        <taxon>Stappiaceae</taxon>
        <taxon>Stappia</taxon>
    </lineage>
</organism>
<accession>A0A285TVC4</accession>